<evidence type="ECO:0000313" key="2">
    <source>
        <dbReference type="EMBL" id="OLP95147.1"/>
    </source>
</evidence>
<comment type="caution">
    <text evidence="2">The sequence shown here is derived from an EMBL/GenBank/DDBJ whole genome shotgun (WGS) entry which is preliminary data.</text>
</comment>
<reference evidence="2 3" key="1">
    <citation type="submission" date="2016-02" db="EMBL/GenBank/DDBJ databases">
        <title>Genome analysis of coral dinoflagellate symbionts highlights evolutionary adaptations to a symbiotic lifestyle.</title>
        <authorList>
            <person name="Aranda M."/>
            <person name="Li Y."/>
            <person name="Liew Y.J."/>
            <person name="Baumgarten S."/>
            <person name="Simakov O."/>
            <person name="Wilson M."/>
            <person name="Piel J."/>
            <person name="Ashoor H."/>
            <person name="Bougouffa S."/>
            <person name="Bajic V.B."/>
            <person name="Ryu T."/>
            <person name="Ravasi T."/>
            <person name="Bayer T."/>
            <person name="Micklem G."/>
            <person name="Kim H."/>
            <person name="Bhak J."/>
            <person name="Lajeunesse T.C."/>
            <person name="Voolstra C.R."/>
        </authorList>
    </citation>
    <scope>NUCLEOTIDE SEQUENCE [LARGE SCALE GENOMIC DNA]</scope>
    <source>
        <strain evidence="2 3">CCMP2467</strain>
    </source>
</reference>
<evidence type="ECO:0000256" key="1">
    <source>
        <dbReference type="SAM" id="MobiDB-lite"/>
    </source>
</evidence>
<name>A0A1Q9DIY3_SYMMI</name>
<dbReference type="EMBL" id="LSRX01000515">
    <property type="protein sequence ID" value="OLP95147.1"/>
    <property type="molecule type" value="Genomic_DNA"/>
</dbReference>
<dbReference type="AlphaFoldDB" id="A0A1Q9DIY3"/>
<evidence type="ECO:0000313" key="3">
    <source>
        <dbReference type="Proteomes" id="UP000186817"/>
    </source>
</evidence>
<feature type="region of interest" description="Disordered" evidence="1">
    <location>
        <begin position="20"/>
        <end position="78"/>
    </location>
</feature>
<organism evidence="2 3">
    <name type="scientific">Symbiodinium microadriaticum</name>
    <name type="common">Dinoflagellate</name>
    <name type="synonym">Zooxanthella microadriatica</name>
    <dbReference type="NCBI Taxonomy" id="2951"/>
    <lineage>
        <taxon>Eukaryota</taxon>
        <taxon>Sar</taxon>
        <taxon>Alveolata</taxon>
        <taxon>Dinophyceae</taxon>
        <taxon>Suessiales</taxon>
        <taxon>Symbiodiniaceae</taxon>
        <taxon>Symbiodinium</taxon>
    </lineage>
</organism>
<dbReference type="Proteomes" id="UP000186817">
    <property type="component" value="Unassembled WGS sequence"/>
</dbReference>
<sequence length="116" mass="13123">MTQSMMSMLFGALKMSEKKRYGFSQAPSQDPIEANPAVEKPTLKTKKTRRPTQKAAKSTTTSNRRGLSGAHITDREARNQAQSLVAMGGFPMPFLPWERMTIAPADRFKNWYDEVR</sequence>
<accession>A0A1Q9DIY3</accession>
<proteinExistence type="predicted"/>
<feature type="compositionally biased region" description="Basic residues" evidence="1">
    <location>
        <begin position="43"/>
        <end position="52"/>
    </location>
</feature>
<keyword evidence="3" id="KW-1185">Reference proteome</keyword>
<protein>
    <submittedName>
        <fullName evidence="2">Uncharacterized protein</fullName>
    </submittedName>
</protein>
<gene>
    <name evidence="2" type="ORF">AK812_SmicGene22770</name>
</gene>